<dbReference type="GO" id="GO:0071555">
    <property type="term" value="P:cell wall organization"/>
    <property type="evidence" value="ECO:0007669"/>
    <property type="project" value="UniProtKB-KW"/>
</dbReference>
<dbReference type="Pfam" id="PF00150">
    <property type="entry name" value="Cellulase"/>
    <property type="match status" value="1"/>
</dbReference>
<organism evidence="8 9">
    <name type="scientific">Recurvomyces mirabilis</name>
    <dbReference type="NCBI Taxonomy" id="574656"/>
    <lineage>
        <taxon>Eukaryota</taxon>
        <taxon>Fungi</taxon>
        <taxon>Dikarya</taxon>
        <taxon>Ascomycota</taxon>
        <taxon>Pezizomycotina</taxon>
        <taxon>Dothideomycetes</taxon>
        <taxon>Dothideomycetidae</taxon>
        <taxon>Mycosphaerellales</taxon>
        <taxon>Teratosphaeriaceae</taxon>
        <taxon>Recurvomyces</taxon>
    </lineage>
</organism>
<comment type="caution">
    <text evidence="8">The sequence shown here is derived from an EMBL/GenBank/DDBJ whole genome shotgun (WGS) entry which is preliminary data.</text>
</comment>
<dbReference type="EMBL" id="JAUTXT010000030">
    <property type="protein sequence ID" value="KAK3672808.1"/>
    <property type="molecule type" value="Genomic_DNA"/>
</dbReference>
<dbReference type="GO" id="GO:0005576">
    <property type="term" value="C:extracellular region"/>
    <property type="evidence" value="ECO:0007669"/>
    <property type="project" value="TreeGrafter"/>
</dbReference>
<keyword evidence="9" id="KW-1185">Reference proteome</keyword>
<feature type="domain" description="Glycoside hydrolase family 5" evidence="7">
    <location>
        <begin position="99"/>
        <end position="318"/>
    </location>
</feature>
<keyword evidence="2 5" id="KW-0378">Hydrolase</keyword>
<feature type="signal peptide" evidence="6">
    <location>
        <begin position="1"/>
        <end position="21"/>
    </location>
</feature>
<evidence type="ECO:0000256" key="4">
    <source>
        <dbReference type="ARBA" id="ARBA00023316"/>
    </source>
</evidence>
<dbReference type="PANTHER" id="PTHR31297:SF8">
    <property type="entry name" value="GLYCOSIDE HYDROLASE FAMILY 5 DOMAIN-CONTAINING PROTEIN"/>
    <property type="match status" value="1"/>
</dbReference>
<name>A0AAE0WJE2_9PEZI</name>
<dbReference type="InterPro" id="IPR050386">
    <property type="entry name" value="Glycosyl_hydrolase_5"/>
</dbReference>
<dbReference type="AlphaFoldDB" id="A0AAE0WJE2"/>
<dbReference type="SUPFAM" id="SSF51445">
    <property type="entry name" value="(Trans)glycosidases"/>
    <property type="match status" value="1"/>
</dbReference>
<dbReference type="PANTHER" id="PTHR31297">
    <property type="entry name" value="GLUCAN ENDO-1,6-BETA-GLUCOSIDASE B"/>
    <property type="match status" value="1"/>
</dbReference>
<dbReference type="RefSeq" id="XP_064693496.1">
    <property type="nucleotide sequence ID" value="XM_064838671.1"/>
</dbReference>
<protein>
    <submittedName>
        <fullName evidence="8">Glucan exo-1,3-beta-glucosidase</fullName>
        <ecNumber evidence="8">3.2.1.58</ecNumber>
    </submittedName>
</protein>
<keyword evidence="3 5" id="KW-0326">Glycosidase</keyword>
<evidence type="ECO:0000259" key="7">
    <source>
        <dbReference type="Pfam" id="PF00150"/>
    </source>
</evidence>
<keyword evidence="6" id="KW-0732">Signal</keyword>
<evidence type="ECO:0000256" key="2">
    <source>
        <dbReference type="ARBA" id="ARBA00022801"/>
    </source>
</evidence>
<proteinExistence type="inferred from homology"/>
<gene>
    <name evidence="8" type="primary">EXG2</name>
    <name evidence="8" type="ORF">LTR78_007394</name>
</gene>
<accession>A0AAE0WJE2</accession>
<dbReference type="GeneID" id="89963211"/>
<dbReference type="EC" id="3.2.1.58" evidence="8"/>
<reference evidence="8" key="1">
    <citation type="submission" date="2023-07" db="EMBL/GenBank/DDBJ databases">
        <title>Black Yeasts Isolated from many extreme environments.</title>
        <authorList>
            <person name="Coleine C."/>
            <person name="Stajich J.E."/>
            <person name="Selbmann L."/>
        </authorList>
    </citation>
    <scope>NUCLEOTIDE SEQUENCE</scope>
    <source>
        <strain evidence="8">CCFEE 5485</strain>
    </source>
</reference>
<comment type="similarity">
    <text evidence="1 5">Belongs to the glycosyl hydrolase 5 (cellulase A) family.</text>
</comment>
<dbReference type="GO" id="GO:0004338">
    <property type="term" value="F:glucan exo-1,3-beta-glucosidase activity"/>
    <property type="evidence" value="ECO:0007669"/>
    <property type="project" value="UniProtKB-EC"/>
</dbReference>
<evidence type="ECO:0000256" key="6">
    <source>
        <dbReference type="SAM" id="SignalP"/>
    </source>
</evidence>
<dbReference type="GO" id="GO:0009986">
    <property type="term" value="C:cell surface"/>
    <property type="evidence" value="ECO:0007669"/>
    <property type="project" value="TreeGrafter"/>
</dbReference>
<sequence>MASMLLQGFTVALCAAGLTTAAPTRRSSPSGFDWGNTKIQGVNLGGWLVLEPWITPSIFQAYPLSQGIVDEYTLNQVLGTQQAHDNVLKPHWDSWVQLADIQKIANSGFNLIRIPVGYWAYDNSDSPYASGAAPYIDQAITWARQVGLKVIIDLHGAPGSQNGFDNSGQRIAQPGWQSGNTVQKTLDVLETIQTKYGDSSYDDVVAGIELLNEPLNTALNPDTTRQFERDGYGQQRKVSNSRVVILQDGFMPPSSYNGFLTPSDNNAEWVAIDHHEYQVFTPELVALAPWQHRQYVCNNAGTYSGADKWTFVGEWSAAMTDCAAALNGYGIGARYEGLYPGSSYVGSCQNKNFIETWDQTMRDDTRGYIEAQMETFERYTQGWVFWNFKTEASPEWDAFRLIDAGIFPQPLNSRQFGAICN</sequence>
<evidence type="ECO:0000313" key="8">
    <source>
        <dbReference type="EMBL" id="KAK3672808.1"/>
    </source>
</evidence>
<evidence type="ECO:0000313" key="9">
    <source>
        <dbReference type="Proteomes" id="UP001274830"/>
    </source>
</evidence>
<keyword evidence="4" id="KW-0961">Cell wall biogenesis/degradation</keyword>
<dbReference type="Gene3D" id="3.20.20.80">
    <property type="entry name" value="Glycosidases"/>
    <property type="match status" value="1"/>
</dbReference>
<dbReference type="Proteomes" id="UP001274830">
    <property type="component" value="Unassembled WGS sequence"/>
</dbReference>
<evidence type="ECO:0000256" key="5">
    <source>
        <dbReference type="RuleBase" id="RU361153"/>
    </source>
</evidence>
<evidence type="ECO:0000256" key="1">
    <source>
        <dbReference type="ARBA" id="ARBA00005641"/>
    </source>
</evidence>
<dbReference type="InterPro" id="IPR001547">
    <property type="entry name" value="Glyco_hydro_5"/>
</dbReference>
<evidence type="ECO:0000256" key="3">
    <source>
        <dbReference type="ARBA" id="ARBA00023295"/>
    </source>
</evidence>
<feature type="chain" id="PRO_5042208817" evidence="6">
    <location>
        <begin position="22"/>
        <end position="421"/>
    </location>
</feature>
<dbReference type="GO" id="GO:0009251">
    <property type="term" value="P:glucan catabolic process"/>
    <property type="evidence" value="ECO:0007669"/>
    <property type="project" value="TreeGrafter"/>
</dbReference>
<dbReference type="InterPro" id="IPR017853">
    <property type="entry name" value="GH"/>
</dbReference>